<feature type="domain" description="Ribosome maturation factor RimP C-terminal" evidence="5">
    <location>
        <begin position="89"/>
        <end position="155"/>
    </location>
</feature>
<dbReference type="InterPro" id="IPR035956">
    <property type="entry name" value="RimP_N_sf"/>
</dbReference>
<evidence type="ECO:0000313" key="7">
    <source>
        <dbReference type="Proteomes" id="UP000218627"/>
    </source>
</evidence>
<protein>
    <recommendedName>
        <fullName evidence="3">Ribosome maturation factor RimP</fullName>
    </recommendedName>
</protein>
<accession>A0A285NVK5</accession>
<name>A0A285NVK5_9AQUI</name>
<keyword evidence="2 3" id="KW-0690">Ribosome biogenesis</keyword>
<dbReference type="OrthoDB" id="9805006at2"/>
<proteinExistence type="inferred from homology"/>
<comment type="similarity">
    <text evidence="3">Belongs to the RimP family.</text>
</comment>
<dbReference type="InterPro" id="IPR028998">
    <property type="entry name" value="RimP_C"/>
</dbReference>
<reference evidence="7" key="1">
    <citation type="submission" date="2017-09" db="EMBL/GenBank/DDBJ databases">
        <authorList>
            <person name="Varghese N."/>
            <person name="Submissions S."/>
        </authorList>
    </citation>
    <scope>NUCLEOTIDE SEQUENCE [LARGE SCALE GENOMIC DNA]</scope>
    <source>
        <strain evidence="7">DSM 2913</strain>
    </source>
</reference>
<organism evidence="6 7">
    <name type="scientific">Hydrogenobacter hydrogenophilus</name>
    <dbReference type="NCBI Taxonomy" id="35835"/>
    <lineage>
        <taxon>Bacteria</taxon>
        <taxon>Pseudomonadati</taxon>
        <taxon>Aquificota</taxon>
        <taxon>Aquificia</taxon>
        <taxon>Aquificales</taxon>
        <taxon>Aquificaceae</taxon>
        <taxon>Hydrogenobacter</taxon>
    </lineage>
</organism>
<dbReference type="EMBL" id="OBEN01000002">
    <property type="protein sequence ID" value="SNZ12953.1"/>
    <property type="molecule type" value="Genomic_DNA"/>
</dbReference>
<feature type="domain" description="Ribosome maturation factor RimP N-terminal" evidence="4">
    <location>
        <begin position="15"/>
        <end position="85"/>
    </location>
</feature>
<dbReference type="CDD" id="cd01734">
    <property type="entry name" value="YlxS_C"/>
    <property type="match status" value="1"/>
</dbReference>
<dbReference type="FunFam" id="3.30.300.70:FF:000001">
    <property type="entry name" value="Ribosome maturation factor RimP"/>
    <property type="match status" value="1"/>
</dbReference>
<dbReference type="InterPro" id="IPR028989">
    <property type="entry name" value="RimP_N"/>
</dbReference>
<dbReference type="Gene3D" id="2.30.30.180">
    <property type="entry name" value="Ribosome maturation factor RimP, C-terminal domain"/>
    <property type="match status" value="1"/>
</dbReference>
<dbReference type="PANTHER" id="PTHR33867:SF1">
    <property type="entry name" value="RIBOSOME MATURATION FACTOR RIMP"/>
    <property type="match status" value="1"/>
</dbReference>
<dbReference type="RefSeq" id="WP_096600910.1">
    <property type="nucleotide sequence ID" value="NZ_OBEN01000002.1"/>
</dbReference>
<dbReference type="GO" id="GO:0005829">
    <property type="term" value="C:cytosol"/>
    <property type="evidence" value="ECO:0007669"/>
    <property type="project" value="TreeGrafter"/>
</dbReference>
<comment type="function">
    <text evidence="3">Required for maturation of 30S ribosomal subunits.</text>
</comment>
<evidence type="ECO:0000256" key="3">
    <source>
        <dbReference type="HAMAP-Rule" id="MF_01077"/>
    </source>
</evidence>
<evidence type="ECO:0000259" key="5">
    <source>
        <dbReference type="Pfam" id="PF17384"/>
    </source>
</evidence>
<dbReference type="InterPro" id="IPR003728">
    <property type="entry name" value="Ribosome_maturation_RimP"/>
</dbReference>
<dbReference type="Proteomes" id="UP000218627">
    <property type="component" value="Unassembled WGS sequence"/>
</dbReference>
<dbReference type="SUPFAM" id="SSF75420">
    <property type="entry name" value="YhbC-like, N-terminal domain"/>
    <property type="match status" value="1"/>
</dbReference>
<dbReference type="Gene3D" id="3.30.300.70">
    <property type="entry name" value="RimP-like superfamily, N-terminal"/>
    <property type="match status" value="1"/>
</dbReference>
<comment type="subcellular location">
    <subcellularLocation>
        <location evidence="3">Cytoplasm</location>
    </subcellularLocation>
</comment>
<keyword evidence="1 3" id="KW-0963">Cytoplasm</keyword>
<evidence type="ECO:0000256" key="2">
    <source>
        <dbReference type="ARBA" id="ARBA00022517"/>
    </source>
</evidence>
<dbReference type="GO" id="GO:0000028">
    <property type="term" value="P:ribosomal small subunit assembly"/>
    <property type="evidence" value="ECO:0007669"/>
    <property type="project" value="TreeGrafter"/>
</dbReference>
<sequence length="157" mass="17984">MQINEKSIVQKVKELVEPIVKSMGFRLFDVEFKPERGWVLRVILDKEGGITISDCEEVSKRLSSLLDVEDIIPTSYILEVSSPGLTRELTKPEHYEFFKGRLIRVVLRAPLEGKREFKGYISDVKEGILQLKERESGQLLHIPFSAIAKANLEIEGW</sequence>
<dbReference type="PANTHER" id="PTHR33867">
    <property type="entry name" value="RIBOSOME MATURATION FACTOR RIMP"/>
    <property type="match status" value="1"/>
</dbReference>
<dbReference type="AlphaFoldDB" id="A0A285NVK5"/>
<gene>
    <name evidence="3" type="primary">rimP</name>
    <name evidence="6" type="ORF">SAMN06265353_0566</name>
</gene>
<evidence type="ECO:0000259" key="4">
    <source>
        <dbReference type="Pfam" id="PF02576"/>
    </source>
</evidence>
<keyword evidence="7" id="KW-1185">Reference proteome</keyword>
<dbReference type="InterPro" id="IPR036847">
    <property type="entry name" value="RimP_C_sf"/>
</dbReference>
<dbReference type="Pfam" id="PF17384">
    <property type="entry name" value="DUF150_C"/>
    <property type="match status" value="1"/>
</dbReference>
<evidence type="ECO:0000313" key="6">
    <source>
        <dbReference type="EMBL" id="SNZ12953.1"/>
    </source>
</evidence>
<evidence type="ECO:0000256" key="1">
    <source>
        <dbReference type="ARBA" id="ARBA00022490"/>
    </source>
</evidence>
<dbReference type="Pfam" id="PF02576">
    <property type="entry name" value="RimP_N"/>
    <property type="match status" value="1"/>
</dbReference>
<dbReference type="SUPFAM" id="SSF74942">
    <property type="entry name" value="YhbC-like, C-terminal domain"/>
    <property type="match status" value="1"/>
</dbReference>
<dbReference type="HAMAP" id="MF_01077">
    <property type="entry name" value="RimP"/>
    <property type="match status" value="1"/>
</dbReference>
<dbReference type="GO" id="GO:0006412">
    <property type="term" value="P:translation"/>
    <property type="evidence" value="ECO:0007669"/>
    <property type="project" value="TreeGrafter"/>
</dbReference>